<evidence type="ECO:0008006" key="4">
    <source>
        <dbReference type="Google" id="ProtNLM"/>
    </source>
</evidence>
<dbReference type="AlphaFoldDB" id="A0A379YGX7"/>
<keyword evidence="3" id="KW-1185">Reference proteome</keyword>
<evidence type="ECO:0000256" key="1">
    <source>
        <dbReference type="SAM" id="MobiDB-lite"/>
    </source>
</evidence>
<evidence type="ECO:0000313" key="3">
    <source>
        <dbReference type="Proteomes" id="UP000254069"/>
    </source>
</evidence>
<gene>
    <name evidence="2" type="ORF">NCTC10738_00025</name>
</gene>
<name>A0A379YGX7_9GAMM</name>
<protein>
    <recommendedName>
        <fullName evidence="4">Flagellar hook-length control protein FliK</fullName>
    </recommendedName>
</protein>
<reference evidence="2 3" key="1">
    <citation type="submission" date="2018-06" db="EMBL/GenBank/DDBJ databases">
        <authorList>
            <consortium name="Pathogen Informatics"/>
            <person name="Doyle S."/>
        </authorList>
    </citation>
    <scope>NUCLEOTIDE SEQUENCE [LARGE SCALE GENOMIC DNA]</scope>
    <source>
        <strain evidence="2 3">NCTC10738</strain>
    </source>
</reference>
<accession>A0A379YGX7</accession>
<proteinExistence type="predicted"/>
<feature type="region of interest" description="Disordered" evidence="1">
    <location>
        <begin position="1"/>
        <end position="21"/>
    </location>
</feature>
<organism evidence="2 3">
    <name type="scientific">Shewanella algae</name>
    <dbReference type="NCBI Taxonomy" id="38313"/>
    <lineage>
        <taxon>Bacteria</taxon>
        <taxon>Pseudomonadati</taxon>
        <taxon>Pseudomonadota</taxon>
        <taxon>Gammaproteobacteria</taxon>
        <taxon>Alteromonadales</taxon>
        <taxon>Shewanellaceae</taxon>
        <taxon>Shewanella</taxon>
    </lineage>
</organism>
<dbReference type="RefSeq" id="WP_147289657.1">
    <property type="nucleotide sequence ID" value="NZ_JADZHC010000039.1"/>
</dbReference>
<dbReference type="EMBL" id="UGYO01000001">
    <property type="protein sequence ID" value="SUI45167.1"/>
    <property type="molecule type" value="Genomic_DNA"/>
</dbReference>
<feature type="compositionally biased region" description="Polar residues" evidence="1">
    <location>
        <begin position="300"/>
        <end position="316"/>
    </location>
</feature>
<feature type="region of interest" description="Disordered" evidence="1">
    <location>
        <begin position="300"/>
        <end position="319"/>
    </location>
</feature>
<feature type="compositionally biased region" description="Low complexity" evidence="1">
    <location>
        <begin position="1"/>
        <end position="17"/>
    </location>
</feature>
<dbReference type="Proteomes" id="UP000254069">
    <property type="component" value="Unassembled WGS sequence"/>
</dbReference>
<evidence type="ECO:0000313" key="2">
    <source>
        <dbReference type="EMBL" id="SUI45167.1"/>
    </source>
</evidence>
<sequence>MDPVNGTIPPSGSSPTPQANASIPLLPVTTVDVGSELRLQLQNAQYQLQLANQESNAQAKALLHQANTTLLELTRPLPEIVQGKTAQLLLLAGEVQIKLPDALMQLAAKNGISQTALQQLAARPQGYPLPMLTVSQGEMRFANGTSIAFPPQLQLPAGEYVAKVVSNNQGLQLQLSPINARLEVKLTPVANLQPAAPTQESEQLITKPEVAQTYARLIKLLEQQPQSQAQQTQSKGESAPLRETAVGLKAGLSQTVASGSKLPASALSQSTQTVDNAQLQQPKNAPLPGTEKFSNQVLQQAAQANTDKPVGTSASNKVAGETAKAPELNFLQRAFNKAGAMPRAEAMTLEVKHNLAAELLKQLPALSPVPLSELTEPSQLRSELLGLTGLQLTSQQTQSQPSTQASAITTLFQLLLGVRAGNQNLSVPQRLKQYLEGLQSRSGLQTHQLASLEKSGTLDALQQMSQAVALYQQANTDNSGQCWYFMLPYYLNQRNEQLEGKFEHNNQDKDADKDKTWQLQLKFNLGMGSLLVKAQVKDTKVDLQFIGSTQALISRVSNFLPPLSQKLVQLGLTPNELNAHVAPVPATLLPGDHYLVQLKA</sequence>